<evidence type="ECO:0000313" key="6">
    <source>
        <dbReference type="Proteomes" id="UP000541610"/>
    </source>
</evidence>
<dbReference type="GO" id="GO:0006508">
    <property type="term" value="P:proteolysis"/>
    <property type="evidence" value="ECO:0007669"/>
    <property type="project" value="InterPro"/>
</dbReference>
<reference evidence="5 6" key="1">
    <citation type="submission" date="2020-04" db="EMBL/GenBank/DDBJ databases">
        <title>Perkinsus olseni comparative genomics.</title>
        <authorList>
            <person name="Bogema D.R."/>
        </authorList>
    </citation>
    <scope>NUCLEOTIDE SEQUENCE [LARGE SCALE GENOMIC DNA]</scope>
    <source>
        <strain evidence="5">00978-12</strain>
    </source>
</reference>
<feature type="chain" id="PRO_5029772222" description="subtilisin" evidence="3">
    <location>
        <begin position="28"/>
        <end position="524"/>
    </location>
</feature>
<name>A0A7J6NH49_PEROL</name>
<evidence type="ECO:0000259" key="4">
    <source>
        <dbReference type="Pfam" id="PF00082"/>
    </source>
</evidence>
<evidence type="ECO:0000313" key="5">
    <source>
        <dbReference type="EMBL" id="KAF4683074.1"/>
    </source>
</evidence>
<sequence>MHGPRRAVYRVLVPLLLANSLPRLAYAANSGAVVLYASIDRRPLSFTRLLKVLANKSDGEQDLSWERIKCLKDPSRHEALAKICTFIIQPETESCPVSIDSICDLVNSIPAVEGGFEATCSRDVSLLRSGEIVQGNSTDGSTTDPAFLYPSTAELAADQKRLFDELDVGRAWRLVKNLRLPRREVTVAVLSTGAATEYGDLAGEIISRYNAVSRDTENVSDINGHGTAMLSIVDGIGNNRRYHESNKAKVKLFPVKVDTGVTESARLSDLLRGIDRIMQVGGVDVAIIPYVTESNKHTDMLFKQATRRLVDSGALVLVTTADWNMRLDSYLVTPCHLAMNKLGMLCVASTTLEDPTKLYSSSKHSHYIPLAAPSSSVAAGAVRGEYYSSMRFRGGGAAVALVGGAAALMSSIGSTKPDPYDVVRVLIHEAPRGVQDGDRQLMDVNVTNIGRAVEAWLQLSLELQERQERAGKRVKKEAHVKQNKGMPRDVFDLDAIVLVKLCQLVCRHCVYYGTVDLVEIISKL</sequence>
<gene>
    <name evidence="5" type="ORF">FOZ60_009699</name>
</gene>
<dbReference type="EC" id="3.4.21.62" evidence="2"/>
<dbReference type="InterPro" id="IPR000209">
    <property type="entry name" value="Peptidase_S8/S53_dom"/>
</dbReference>
<dbReference type="GO" id="GO:0004252">
    <property type="term" value="F:serine-type endopeptidase activity"/>
    <property type="evidence" value="ECO:0007669"/>
    <property type="project" value="UniProtKB-EC"/>
</dbReference>
<organism evidence="5 6">
    <name type="scientific">Perkinsus olseni</name>
    <name type="common">Perkinsus atlanticus</name>
    <dbReference type="NCBI Taxonomy" id="32597"/>
    <lineage>
        <taxon>Eukaryota</taxon>
        <taxon>Sar</taxon>
        <taxon>Alveolata</taxon>
        <taxon>Perkinsozoa</taxon>
        <taxon>Perkinsea</taxon>
        <taxon>Perkinsida</taxon>
        <taxon>Perkinsidae</taxon>
        <taxon>Perkinsus</taxon>
    </lineage>
</organism>
<evidence type="ECO:0000256" key="1">
    <source>
        <dbReference type="ARBA" id="ARBA00023529"/>
    </source>
</evidence>
<dbReference type="Pfam" id="PF00082">
    <property type="entry name" value="Peptidase_S8"/>
    <property type="match status" value="1"/>
</dbReference>
<accession>A0A7J6NH49</accession>
<comment type="caution">
    <text evidence="5">The sequence shown here is derived from an EMBL/GenBank/DDBJ whole genome shotgun (WGS) entry which is preliminary data.</text>
</comment>
<proteinExistence type="predicted"/>
<dbReference type="AlphaFoldDB" id="A0A7J6NH49"/>
<dbReference type="Proteomes" id="UP000541610">
    <property type="component" value="Unassembled WGS sequence"/>
</dbReference>
<dbReference type="CDD" id="cd00306">
    <property type="entry name" value="Peptidases_S8_S53"/>
    <property type="match status" value="1"/>
</dbReference>
<evidence type="ECO:0000256" key="2">
    <source>
        <dbReference type="ARBA" id="ARBA00023619"/>
    </source>
</evidence>
<dbReference type="Gene3D" id="3.40.50.200">
    <property type="entry name" value="Peptidase S8/S53 domain"/>
    <property type="match status" value="1"/>
</dbReference>
<protein>
    <recommendedName>
        <fullName evidence="2">subtilisin</fullName>
        <ecNumber evidence="2">3.4.21.62</ecNumber>
    </recommendedName>
</protein>
<dbReference type="SUPFAM" id="SSF52743">
    <property type="entry name" value="Subtilisin-like"/>
    <property type="match status" value="1"/>
</dbReference>
<dbReference type="InterPro" id="IPR036852">
    <property type="entry name" value="Peptidase_S8/S53_dom_sf"/>
</dbReference>
<comment type="catalytic activity">
    <reaction evidence="1">
        <text>Hydrolysis of proteins with broad specificity for peptide bonds, and a preference for a large uncharged residue in P1. Hydrolyzes peptide amides.</text>
        <dbReference type="EC" id="3.4.21.62"/>
    </reaction>
</comment>
<evidence type="ECO:0000256" key="3">
    <source>
        <dbReference type="SAM" id="SignalP"/>
    </source>
</evidence>
<dbReference type="EMBL" id="JABANP010000390">
    <property type="protein sequence ID" value="KAF4683074.1"/>
    <property type="molecule type" value="Genomic_DNA"/>
</dbReference>
<keyword evidence="3" id="KW-0732">Signal</keyword>
<feature type="signal peptide" evidence="3">
    <location>
        <begin position="1"/>
        <end position="27"/>
    </location>
</feature>
<dbReference type="OrthoDB" id="206201at2759"/>
<feature type="domain" description="Peptidase S8/S53" evidence="4">
    <location>
        <begin position="183"/>
        <end position="433"/>
    </location>
</feature>